<dbReference type="CDD" id="cd03875">
    <property type="entry name" value="M28_Fxna_like"/>
    <property type="match status" value="1"/>
</dbReference>
<feature type="transmembrane region" description="Helical" evidence="15">
    <location>
        <begin position="533"/>
        <end position="551"/>
    </location>
</feature>
<dbReference type="Proteomes" id="UP000639403">
    <property type="component" value="Unassembled WGS sequence"/>
</dbReference>
<evidence type="ECO:0000256" key="1">
    <source>
        <dbReference type="ARBA" id="ARBA00001947"/>
    </source>
</evidence>
<organism evidence="18 19">
    <name type="scientific">Rhodonia placenta</name>
    <dbReference type="NCBI Taxonomy" id="104341"/>
    <lineage>
        <taxon>Eukaryota</taxon>
        <taxon>Fungi</taxon>
        <taxon>Dikarya</taxon>
        <taxon>Basidiomycota</taxon>
        <taxon>Agaricomycotina</taxon>
        <taxon>Agaricomycetes</taxon>
        <taxon>Polyporales</taxon>
        <taxon>Adustoporiaceae</taxon>
        <taxon>Rhodonia</taxon>
    </lineage>
</organism>
<dbReference type="InterPro" id="IPR007484">
    <property type="entry name" value="Peptidase_M28"/>
</dbReference>
<dbReference type="InterPro" id="IPR045175">
    <property type="entry name" value="M28_fam"/>
</dbReference>
<keyword evidence="13" id="KW-0325">Glycoprotein</keyword>
<dbReference type="AlphaFoldDB" id="A0A8H7U4Q5"/>
<keyword evidence="9 14" id="KW-0862">Zinc</keyword>
<proteinExistence type="inferred from homology"/>
<sequence>MSPPPHSRWGPVRSLLCLAPLLLGVPFLAYKVNYGLPEPIVDPVNPSTGLPQLSEARVLAHAKYLSEDIGFRTVGTREHALGDEWMIKQAELIRLQCEDAVRARPGRKLQCEVWHQQGSGSHRFDMMGHRLYKTYVDLTNIVVRISDGTDAGKEHAVLVNAHVDSTLPSPGAADDALSVGIMLECMRVLVDTPDWEPTHAIIFLFNNAEESLQDASHLFSTQHPIVNTVRAAVNLEAAGTTGRELLFQATSEQMIRAYAYAPRPFGTIVANEVFTSGIILSDTDFRQFEQYLNVTGLDIAVVGNSYLYHMRKDLVENIEPGVAQHMGENVLGLLLHLSSPESPLPALTEGYSRPSTVFYQFLGQFVVYSFSTAKILYALLFTASIVFVRLTYVDPAPALRQGKSAFGEQVKGTIAVSAALVGAFLNVNVVAFIMAKVLHKQMSWFSSERSCVLLYGPAALSGALASQLLVGRVRERTSFTAVLLLQSFLALVGQLAGIGSAGVFALSGFPILLSLVLNAIVSKPGDDISLWSYALAAFTPLSLGAQMFYITLDVFVPLTGRIGEEAPAEHIIASIVAGAGSYTLPLLVPFVHRFGRRTILRGAVLFSMLTALAMAIFSMRSPFDAMHQKRVFIIHMENVTTQEQHLHVAAADGAPGFDILAHSIARQFSVPGVVPEPVSMNTWNNDWDTMYPFSNFLTPYKFDLPLKPEYMDAPEHDFTVTAVDNKIDTAAGTRSLTLKIYHPGIIWTAVTFDAHVLQWALDNNPPDEYTRHYIKEGSFYGHDTWTVDLVVKIPEGDPDARIRVNFVGIHEKAMWPGKKAEKELGGRAMALFEEFDAWIEKETEGKVDALLLGCVGGITTV</sequence>
<dbReference type="SUPFAM" id="SSF53187">
    <property type="entry name" value="Zn-dependent exopeptidases"/>
    <property type="match status" value="1"/>
</dbReference>
<feature type="domain" description="Endoplasmic reticulum metallopeptidase 1/1-A TM" evidence="17">
    <location>
        <begin position="419"/>
        <end position="591"/>
    </location>
</feature>
<dbReference type="GO" id="GO:0006508">
    <property type="term" value="P:proteolysis"/>
    <property type="evidence" value="ECO:0007669"/>
    <property type="project" value="UniProtKB-KW"/>
</dbReference>
<dbReference type="PANTHER" id="PTHR12147:SF22">
    <property type="entry name" value="ENDOPLASMIC RETICULUM METALLOPEPTIDASE 1"/>
    <property type="match status" value="1"/>
</dbReference>
<evidence type="ECO:0000313" key="19">
    <source>
        <dbReference type="Proteomes" id="UP000639403"/>
    </source>
</evidence>
<feature type="transmembrane region" description="Helical" evidence="15">
    <location>
        <begin position="598"/>
        <end position="619"/>
    </location>
</feature>
<feature type="chain" id="PRO_5034674477" description="Peptide hydrolase" evidence="14">
    <location>
        <begin position="25"/>
        <end position="861"/>
    </location>
</feature>
<feature type="transmembrane region" description="Helical" evidence="15">
    <location>
        <begin position="502"/>
        <end position="521"/>
    </location>
</feature>
<feature type="signal peptide" evidence="14">
    <location>
        <begin position="1"/>
        <end position="24"/>
    </location>
</feature>
<dbReference type="GO" id="GO:0008235">
    <property type="term" value="F:metalloexopeptidase activity"/>
    <property type="evidence" value="ECO:0007669"/>
    <property type="project" value="InterPro"/>
</dbReference>
<reference evidence="18" key="2">
    <citation type="journal article" name="Front. Microbiol.">
        <title>Degradative Capacity of Two Strains of Rhodonia placenta: From Phenotype to Genotype.</title>
        <authorList>
            <person name="Kolle M."/>
            <person name="Horta M.A.C."/>
            <person name="Nowrousian M."/>
            <person name="Ohm R.A."/>
            <person name="Benz J.P."/>
            <person name="Pilgard A."/>
        </authorList>
    </citation>
    <scope>NUCLEOTIDE SEQUENCE</scope>
    <source>
        <strain evidence="18">FPRL280</strain>
    </source>
</reference>
<keyword evidence="12 15" id="KW-0472">Membrane</keyword>
<feature type="transmembrane region" description="Helical" evidence="15">
    <location>
        <begin position="571"/>
        <end position="591"/>
    </location>
</feature>
<protein>
    <recommendedName>
        <fullName evidence="14">Peptide hydrolase</fullName>
        <ecNumber evidence="14">3.4.-.-</ecNumber>
    </recommendedName>
</protein>
<keyword evidence="11" id="KW-0482">Metalloprotease</keyword>
<dbReference type="FunFam" id="3.40.630.10:FF:000008">
    <property type="entry name" value="Endoplasmic reticulum metallopeptidase 1"/>
    <property type="match status" value="1"/>
</dbReference>
<feature type="transmembrane region" description="Helical" evidence="15">
    <location>
        <begin position="413"/>
        <end position="433"/>
    </location>
</feature>
<feature type="domain" description="Peptidase M28" evidence="16">
    <location>
        <begin position="140"/>
        <end position="332"/>
    </location>
</feature>
<feature type="transmembrane region" description="Helical" evidence="15">
    <location>
        <begin position="375"/>
        <end position="392"/>
    </location>
</feature>
<dbReference type="Pfam" id="PF04389">
    <property type="entry name" value="Peptidase_M28"/>
    <property type="match status" value="1"/>
</dbReference>
<comment type="subcellular location">
    <subcellularLocation>
        <location evidence="2">Endoplasmic reticulum membrane</location>
        <topology evidence="2">Multi-pass membrane protein</topology>
    </subcellularLocation>
</comment>
<gene>
    <name evidence="18" type="ORF">IEO21_02211</name>
</gene>
<dbReference type="PANTHER" id="PTHR12147">
    <property type="entry name" value="METALLOPEPTIDASE M28 FAMILY MEMBER"/>
    <property type="match status" value="1"/>
</dbReference>
<feature type="transmembrane region" description="Helical" evidence="15">
    <location>
        <begin position="477"/>
        <end position="496"/>
    </location>
</feature>
<dbReference type="Pfam" id="PF22249">
    <property type="entry name" value="ERMP1-TM"/>
    <property type="match status" value="1"/>
</dbReference>
<reference evidence="18" key="1">
    <citation type="submission" date="2020-11" db="EMBL/GenBank/DDBJ databases">
        <authorList>
            <person name="Koelle M."/>
            <person name="Horta M.A.C."/>
            <person name="Nowrousian M."/>
            <person name="Ohm R.A."/>
            <person name="Benz P."/>
            <person name="Pilgard A."/>
        </authorList>
    </citation>
    <scope>NUCLEOTIDE SEQUENCE</scope>
    <source>
        <strain evidence="18">FPRL280</strain>
    </source>
</reference>
<evidence type="ECO:0000256" key="8">
    <source>
        <dbReference type="ARBA" id="ARBA00022824"/>
    </source>
</evidence>
<evidence type="ECO:0000259" key="16">
    <source>
        <dbReference type="Pfam" id="PF04389"/>
    </source>
</evidence>
<evidence type="ECO:0000256" key="11">
    <source>
        <dbReference type="ARBA" id="ARBA00023049"/>
    </source>
</evidence>
<comment type="cofactor">
    <cofactor evidence="1">
        <name>Zn(2+)</name>
        <dbReference type="ChEBI" id="CHEBI:29105"/>
    </cofactor>
</comment>
<keyword evidence="5 15" id="KW-0812">Transmembrane</keyword>
<keyword evidence="4 14" id="KW-0645">Protease</keyword>
<comment type="similarity">
    <text evidence="3 14">Belongs to the peptidase M28 family.</text>
</comment>
<dbReference type="GO" id="GO:0046872">
    <property type="term" value="F:metal ion binding"/>
    <property type="evidence" value="ECO:0007669"/>
    <property type="project" value="UniProtKB-KW"/>
</dbReference>
<accession>A0A8H7U4Q5</accession>
<evidence type="ECO:0000256" key="14">
    <source>
        <dbReference type="RuleBase" id="RU361240"/>
    </source>
</evidence>
<evidence type="ECO:0000256" key="5">
    <source>
        <dbReference type="ARBA" id="ARBA00022692"/>
    </source>
</evidence>
<keyword evidence="14" id="KW-0732">Signal</keyword>
<evidence type="ECO:0000256" key="15">
    <source>
        <dbReference type="SAM" id="Phobius"/>
    </source>
</evidence>
<evidence type="ECO:0000256" key="3">
    <source>
        <dbReference type="ARBA" id="ARBA00010918"/>
    </source>
</evidence>
<dbReference type="InterPro" id="IPR048024">
    <property type="entry name" value="Fxna-like_M28_dom"/>
</dbReference>
<keyword evidence="6 14" id="KW-0479">Metal-binding</keyword>
<evidence type="ECO:0000256" key="10">
    <source>
        <dbReference type="ARBA" id="ARBA00022989"/>
    </source>
</evidence>
<dbReference type="Gene3D" id="3.40.630.10">
    <property type="entry name" value="Zn peptidases"/>
    <property type="match status" value="1"/>
</dbReference>
<dbReference type="EC" id="3.4.-.-" evidence="14"/>
<evidence type="ECO:0000256" key="6">
    <source>
        <dbReference type="ARBA" id="ARBA00022723"/>
    </source>
</evidence>
<evidence type="ECO:0000256" key="7">
    <source>
        <dbReference type="ARBA" id="ARBA00022801"/>
    </source>
</evidence>
<name>A0A8H7U4Q5_9APHY</name>
<dbReference type="EMBL" id="JADOXO010000020">
    <property type="protein sequence ID" value="KAF9819323.1"/>
    <property type="molecule type" value="Genomic_DNA"/>
</dbReference>
<evidence type="ECO:0000256" key="2">
    <source>
        <dbReference type="ARBA" id="ARBA00004477"/>
    </source>
</evidence>
<keyword evidence="7 14" id="KW-0378">Hydrolase</keyword>
<dbReference type="GO" id="GO:0005789">
    <property type="term" value="C:endoplasmic reticulum membrane"/>
    <property type="evidence" value="ECO:0007669"/>
    <property type="project" value="UniProtKB-SubCell"/>
</dbReference>
<evidence type="ECO:0000256" key="4">
    <source>
        <dbReference type="ARBA" id="ARBA00022670"/>
    </source>
</evidence>
<keyword evidence="8" id="KW-0256">Endoplasmic reticulum</keyword>
<evidence type="ECO:0000259" key="17">
    <source>
        <dbReference type="Pfam" id="PF22249"/>
    </source>
</evidence>
<evidence type="ECO:0000313" key="18">
    <source>
        <dbReference type="EMBL" id="KAF9819323.1"/>
    </source>
</evidence>
<evidence type="ECO:0000256" key="9">
    <source>
        <dbReference type="ARBA" id="ARBA00022833"/>
    </source>
</evidence>
<feature type="transmembrane region" description="Helical" evidence="15">
    <location>
        <begin position="453"/>
        <end position="470"/>
    </location>
</feature>
<comment type="caution">
    <text evidence="18">The sequence shown here is derived from an EMBL/GenBank/DDBJ whole genome shotgun (WGS) entry which is preliminary data.</text>
</comment>
<evidence type="ECO:0000256" key="13">
    <source>
        <dbReference type="ARBA" id="ARBA00023180"/>
    </source>
</evidence>
<keyword evidence="10 15" id="KW-1133">Transmembrane helix</keyword>
<evidence type="ECO:0000256" key="12">
    <source>
        <dbReference type="ARBA" id="ARBA00023136"/>
    </source>
</evidence>
<dbReference type="InterPro" id="IPR053974">
    <property type="entry name" value="ERMP1_1-A_TM"/>
</dbReference>